<dbReference type="OrthoDB" id="1938246at2759"/>
<dbReference type="InterPro" id="IPR044730">
    <property type="entry name" value="RNase_H-like_dom_plant"/>
</dbReference>
<keyword evidence="5" id="KW-1185">Reference proteome</keyword>
<dbReference type="InterPro" id="IPR036397">
    <property type="entry name" value="RNaseH_sf"/>
</dbReference>
<dbReference type="SUPFAM" id="SSF56219">
    <property type="entry name" value="DNase I-like"/>
    <property type="match status" value="1"/>
</dbReference>
<dbReference type="Pfam" id="PF03372">
    <property type="entry name" value="Exo_endo_phos"/>
    <property type="match status" value="1"/>
</dbReference>
<evidence type="ECO:0000313" key="4">
    <source>
        <dbReference type="EMBL" id="KAF6156613.1"/>
    </source>
</evidence>
<reference evidence="4 5" key="1">
    <citation type="journal article" date="2020" name="IScience">
        <title>Genome Sequencing of the Endangered Kingdonia uniflora (Circaeasteraceae, Ranunculales) Reveals Potential Mechanisms of Evolutionary Specialization.</title>
        <authorList>
            <person name="Sun Y."/>
            <person name="Deng T."/>
            <person name="Zhang A."/>
            <person name="Moore M.J."/>
            <person name="Landis J.B."/>
            <person name="Lin N."/>
            <person name="Zhang H."/>
            <person name="Zhang X."/>
            <person name="Huang J."/>
            <person name="Zhang X."/>
            <person name="Sun H."/>
            <person name="Wang H."/>
        </authorList>
    </citation>
    <scope>NUCLEOTIDE SEQUENCE [LARGE SCALE GENOMIC DNA]</scope>
    <source>
        <strain evidence="4">TB1705</strain>
        <tissue evidence="4">Leaf</tissue>
    </source>
</reference>
<dbReference type="InterPro" id="IPR002156">
    <property type="entry name" value="RNaseH_domain"/>
</dbReference>
<dbReference type="Gene3D" id="3.60.10.10">
    <property type="entry name" value="Endonuclease/exonuclease/phosphatase"/>
    <property type="match status" value="1"/>
</dbReference>
<dbReference type="InterPro" id="IPR036691">
    <property type="entry name" value="Endo/exonu/phosph_ase_sf"/>
</dbReference>
<dbReference type="GO" id="GO:0003676">
    <property type="term" value="F:nucleic acid binding"/>
    <property type="evidence" value="ECO:0007669"/>
    <property type="project" value="InterPro"/>
</dbReference>
<sequence>MGHRISGCTVSVEEDSSGIGARIQTPEDSLGQDTAPERGMPERNPLRPTLVYLGPTESGERGVNIANTRYSRKAKGKDMVGPDQTGLQRITSCTGRCDSEGNLADTSLWPPFTRRANLPGFENFPDPVQGGRQTRQLFFEEEQLTLQVEGIPTENRRLPVEAEQVWGAIDVMYEERTVNNRSGGEDVQADSERDDLIHIRSGRAGEVHIIPALPQQARVLESLGVSWRLSSRGQGSQQATGFLSGFLPSSFRVARRHLRTATLLTKMSIPFQAPLTSARRLSHAQGSGGSLEAIRAIMIIITWNCQGLGQPTAVRHLKELIRSSKGDIIFLSEAKRSAAKMCESWCLVESTAQGYNGPWLLLGDFNTILDNNDKLGGKPFRAASCAFAKKVTQKAGLIDLGFSGQPFTWNNKRWREDNIKERLDRCLANADWMFIFPTAKVFHLPTLGSDLTSLCLDTLPQYATLGILAFLQTFPPCISEENNVALVRGVTPEEIKAALDSIGSHKAPGPDRATGQELILGKSGIFFSKNLPLRFGRLLARLLKVKVMPSDERYLRTNLFFARSKAQTFHRICEHISSHLQMWNGKLLFQAGRTVLIKSVTSAIPTYQMSCFALPKATCKTINRLQRDFWWGKRKEANKPLYLKKWKEICRLKREGGLGIREAETTNKAYLSKLVWRLHQKSDDLWGQVLKAKYFPRCNILQALPKADASWTWRSIQSAIGNINTNSCWQIRTARFSSCRFTSSEEGEALAILGGVKWAREQGLTRVNMETDVEAIFSFCQTGSASISWSFKVILHDTLALYKHFENICISYTPRSVNSVARIIVGRSTNGNLCFSWFGSPPEWLQESFRSDGTTFVTVPIR</sequence>
<evidence type="ECO:0008006" key="6">
    <source>
        <dbReference type="Google" id="ProtNLM"/>
    </source>
</evidence>
<dbReference type="Proteomes" id="UP000541444">
    <property type="component" value="Unassembled WGS sequence"/>
</dbReference>
<dbReference type="Gene3D" id="3.30.420.10">
    <property type="entry name" value="Ribonuclease H-like superfamily/Ribonuclease H"/>
    <property type="match status" value="1"/>
</dbReference>
<dbReference type="PANTHER" id="PTHR33116">
    <property type="entry name" value="REVERSE TRANSCRIPTASE ZINC-BINDING DOMAIN-CONTAINING PROTEIN-RELATED-RELATED"/>
    <property type="match status" value="1"/>
</dbReference>
<dbReference type="EMBL" id="JACGCM010001313">
    <property type="protein sequence ID" value="KAF6156613.1"/>
    <property type="molecule type" value="Genomic_DNA"/>
</dbReference>
<dbReference type="CDD" id="cd06222">
    <property type="entry name" value="RNase_H_like"/>
    <property type="match status" value="1"/>
</dbReference>
<dbReference type="GO" id="GO:0004523">
    <property type="term" value="F:RNA-DNA hybrid ribonuclease activity"/>
    <property type="evidence" value="ECO:0007669"/>
    <property type="project" value="InterPro"/>
</dbReference>
<feature type="compositionally biased region" description="Basic and acidic residues" evidence="1">
    <location>
        <begin position="35"/>
        <end position="45"/>
    </location>
</feature>
<dbReference type="PANTHER" id="PTHR33116:SF78">
    <property type="entry name" value="OS12G0587133 PROTEIN"/>
    <property type="match status" value="1"/>
</dbReference>
<dbReference type="Pfam" id="PF13456">
    <property type="entry name" value="RVT_3"/>
    <property type="match status" value="1"/>
</dbReference>
<gene>
    <name evidence="4" type="ORF">GIB67_014592</name>
</gene>
<proteinExistence type="predicted"/>
<name>A0A7J7MNZ5_9MAGN</name>
<evidence type="ECO:0000313" key="5">
    <source>
        <dbReference type="Proteomes" id="UP000541444"/>
    </source>
</evidence>
<dbReference type="AlphaFoldDB" id="A0A7J7MNZ5"/>
<organism evidence="4 5">
    <name type="scientific">Kingdonia uniflora</name>
    <dbReference type="NCBI Taxonomy" id="39325"/>
    <lineage>
        <taxon>Eukaryota</taxon>
        <taxon>Viridiplantae</taxon>
        <taxon>Streptophyta</taxon>
        <taxon>Embryophyta</taxon>
        <taxon>Tracheophyta</taxon>
        <taxon>Spermatophyta</taxon>
        <taxon>Magnoliopsida</taxon>
        <taxon>Ranunculales</taxon>
        <taxon>Circaeasteraceae</taxon>
        <taxon>Kingdonia</taxon>
    </lineage>
</organism>
<accession>A0A7J7MNZ5</accession>
<dbReference type="InterPro" id="IPR005135">
    <property type="entry name" value="Endo/exonuclease/phosphatase"/>
</dbReference>
<evidence type="ECO:0000259" key="2">
    <source>
        <dbReference type="Pfam" id="PF03372"/>
    </source>
</evidence>
<feature type="domain" description="Endonuclease/exonuclease/phosphatase" evidence="2">
    <location>
        <begin position="301"/>
        <end position="432"/>
    </location>
</feature>
<comment type="caution">
    <text evidence="4">The sequence shown here is derived from an EMBL/GenBank/DDBJ whole genome shotgun (WGS) entry which is preliminary data.</text>
</comment>
<evidence type="ECO:0000259" key="3">
    <source>
        <dbReference type="Pfam" id="PF13456"/>
    </source>
</evidence>
<feature type="domain" description="RNase H type-1" evidence="3">
    <location>
        <begin position="738"/>
        <end position="824"/>
    </location>
</feature>
<evidence type="ECO:0000256" key="1">
    <source>
        <dbReference type="SAM" id="MobiDB-lite"/>
    </source>
</evidence>
<protein>
    <recommendedName>
        <fullName evidence="6">RNase H type-1 domain-containing protein</fullName>
    </recommendedName>
</protein>
<feature type="region of interest" description="Disordered" evidence="1">
    <location>
        <begin position="1"/>
        <end position="60"/>
    </location>
</feature>